<keyword evidence="5" id="KW-0594">Phospholipid biosynthesis</keyword>
<organism evidence="8 9">
    <name type="scientific">Candidatus Nealsonbacteria bacterium CG_4_9_14_0_8_um_filter_35_12</name>
    <dbReference type="NCBI Taxonomy" id="1974692"/>
    <lineage>
        <taxon>Bacteria</taxon>
        <taxon>Candidatus Nealsoniibacteriota</taxon>
    </lineage>
</organism>
<evidence type="ECO:0000256" key="3">
    <source>
        <dbReference type="ARBA" id="ARBA00023002"/>
    </source>
</evidence>
<name>A0A2M8DNM0_9BACT</name>
<dbReference type="SUPFAM" id="SSF51905">
    <property type="entry name" value="FAD/NAD(P)-binding domain"/>
    <property type="match status" value="1"/>
</dbReference>
<evidence type="ECO:0000313" key="9">
    <source>
        <dbReference type="Proteomes" id="UP000228875"/>
    </source>
</evidence>
<dbReference type="AlphaFoldDB" id="A0A2M8DNM0"/>
<keyword evidence="4" id="KW-0443">Lipid metabolism</keyword>
<dbReference type="GO" id="GO:0016628">
    <property type="term" value="F:oxidoreductase activity, acting on the CH-CH group of donors, NAD or NADP as acceptor"/>
    <property type="evidence" value="ECO:0007669"/>
    <property type="project" value="InterPro"/>
</dbReference>
<evidence type="ECO:0000259" key="7">
    <source>
        <dbReference type="Pfam" id="PF22578"/>
    </source>
</evidence>
<proteinExistence type="predicted"/>
<evidence type="ECO:0000313" key="8">
    <source>
        <dbReference type="EMBL" id="PJB99725.1"/>
    </source>
</evidence>
<dbReference type="Pfam" id="PF22578">
    <property type="entry name" value="GGR_cat"/>
    <property type="match status" value="1"/>
</dbReference>
<protein>
    <recommendedName>
        <fullName evidence="7">Digeranylgeranylglycerophospholipid reductase catalytic domain-containing protein</fullName>
    </recommendedName>
</protein>
<dbReference type="InterPro" id="IPR050407">
    <property type="entry name" value="Geranylgeranyl_reductase"/>
</dbReference>
<feature type="domain" description="Digeranylgeranylglycerophospholipid reductase catalytic" evidence="7">
    <location>
        <begin position="166"/>
        <end position="243"/>
    </location>
</feature>
<keyword evidence="2" id="KW-0285">Flavoprotein</keyword>
<evidence type="ECO:0000256" key="4">
    <source>
        <dbReference type="ARBA" id="ARBA00023098"/>
    </source>
</evidence>
<dbReference type="InterPro" id="IPR011777">
    <property type="entry name" value="Geranylgeranyl_Rdtase_fam"/>
</dbReference>
<dbReference type="PRINTS" id="PR00420">
    <property type="entry name" value="RNGMNOXGNASE"/>
</dbReference>
<keyword evidence="6" id="KW-1208">Phospholipid metabolism</keyword>
<gene>
    <name evidence="8" type="ORF">CO077_00170</name>
</gene>
<keyword evidence="3" id="KW-0560">Oxidoreductase</keyword>
<evidence type="ECO:0000256" key="1">
    <source>
        <dbReference type="ARBA" id="ARBA00022516"/>
    </source>
</evidence>
<comment type="caution">
    <text evidence="8">The sequence shown here is derived from an EMBL/GenBank/DDBJ whole genome shotgun (WGS) entry which is preliminary data.</text>
</comment>
<accession>A0A2M8DNM0</accession>
<dbReference type="InterPro" id="IPR036188">
    <property type="entry name" value="FAD/NAD-bd_sf"/>
</dbReference>
<evidence type="ECO:0000256" key="2">
    <source>
        <dbReference type="ARBA" id="ARBA00022630"/>
    </source>
</evidence>
<reference evidence="9" key="1">
    <citation type="submission" date="2017-09" db="EMBL/GenBank/DDBJ databases">
        <title>Depth-based differentiation of microbial function through sediment-hosted aquifers and enrichment of novel symbionts in the deep terrestrial subsurface.</title>
        <authorList>
            <person name="Probst A.J."/>
            <person name="Ladd B."/>
            <person name="Jarett J.K."/>
            <person name="Geller-Mcgrath D.E."/>
            <person name="Sieber C.M.K."/>
            <person name="Emerson J.B."/>
            <person name="Anantharaman K."/>
            <person name="Thomas B.C."/>
            <person name="Malmstrom R."/>
            <person name="Stieglmeier M."/>
            <person name="Klingl A."/>
            <person name="Woyke T."/>
            <person name="Ryan C.M."/>
            <person name="Banfield J.F."/>
        </authorList>
    </citation>
    <scope>NUCLEOTIDE SEQUENCE [LARGE SCALE GENOMIC DNA]</scope>
</reference>
<keyword evidence="1" id="KW-0444">Lipid biosynthesis</keyword>
<dbReference type="InterPro" id="IPR054715">
    <property type="entry name" value="GGR_cat"/>
</dbReference>
<dbReference type="EMBL" id="PFTB01000005">
    <property type="protein sequence ID" value="PJB99725.1"/>
    <property type="molecule type" value="Genomic_DNA"/>
</dbReference>
<dbReference type="NCBIfam" id="TIGR02032">
    <property type="entry name" value="GG-red-SF"/>
    <property type="match status" value="1"/>
</dbReference>
<dbReference type="GO" id="GO:0008654">
    <property type="term" value="P:phospholipid biosynthetic process"/>
    <property type="evidence" value="ECO:0007669"/>
    <property type="project" value="UniProtKB-KW"/>
</dbReference>
<sequence>MGSTSVGKTFETIIVGAGPGGLMAGRYLKDALILEQKEEIGKPIQCAEGLSKRFLDRYEIKPDPNWISAIVDNTQIVLPNKKVINFFAKGELYIIDRTNFEKFLAGQCRAQIQLKNRVIDIERENEIWKIKTEKGEIFKSKYLIGADGPLSIVRRKVFKKEIRILPCIEYLVKLEKELNTSEIKVYFDKEKLPSGYAWIFPKSNHSANIGLGIVGKGNLNLIFKDFLENTVKKEFGNYELLENKSGPVPWEGALIKMVKDNALLVGDAAGLVNPISGGRIGNAMISGETAAKSILSGDINSYELKIKSLPDFSDNLFLAQRILYSLDNQTFNEIGEVLERVGGNILKFKNPEVISAFLTKPNLRKNIPKFLKLYSIYKKYKPSMTSSNF</sequence>
<dbReference type="Proteomes" id="UP000228875">
    <property type="component" value="Unassembled WGS sequence"/>
</dbReference>
<evidence type="ECO:0000256" key="5">
    <source>
        <dbReference type="ARBA" id="ARBA00023209"/>
    </source>
</evidence>
<dbReference type="Gene3D" id="3.50.50.60">
    <property type="entry name" value="FAD/NAD(P)-binding domain"/>
    <property type="match status" value="1"/>
</dbReference>
<evidence type="ECO:0000256" key="6">
    <source>
        <dbReference type="ARBA" id="ARBA00023264"/>
    </source>
</evidence>
<dbReference type="PANTHER" id="PTHR42685">
    <property type="entry name" value="GERANYLGERANYL DIPHOSPHATE REDUCTASE"/>
    <property type="match status" value="1"/>
</dbReference>
<dbReference type="PANTHER" id="PTHR42685:SF18">
    <property type="entry name" value="DIGERANYLGERANYLGLYCEROPHOSPHOLIPID REDUCTASE"/>
    <property type="match status" value="1"/>
</dbReference>